<protein>
    <submittedName>
        <fullName evidence="2">Uncharacterized protein</fullName>
    </submittedName>
</protein>
<feature type="region of interest" description="Disordered" evidence="1">
    <location>
        <begin position="222"/>
        <end position="257"/>
    </location>
</feature>
<feature type="region of interest" description="Disordered" evidence="1">
    <location>
        <begin position="174"/>
        <end position="204"/>
    </location>
</feature>
<feature type="compositionally biased region" description="Basic residues" evidence="1">
    <location>
        <begin position="93"/>
        <end position="111"/>
    </location>
</feature>
<feature type="compositionally biased region" description="Basic residues" evidence="1">
    <location>
        <begin position="34"/>
        <end position="45"/>
    </location>
</feature>
<evidence type="ECO:0000313" key="3">
    <source>
        <dbReference type="Proteomes" id="UP000797356"/>
    </source>
</evidence>
<keyword evidence="3" id="KW-1185">Reference proteome</keyword>
<dbReference type="InterPro" id="IPR036291">
    <property type="entry name" value="NAD(P)-bd_dom_sf"/>
</dbReference>
<dbReference type="SUPFAM" id="SSF51735">
    <property type="entry name" value="NAD(P)-binding Rossmann-fold domains"/>
    <property type="match status" value="1"/>
</dbReference>
<reference evidence="2" key="2">
    <citation type="submission" date="2019-07" db="EMBL/GenBank/DDBJ databases">
        <authorList>
            <person name="Yang Y."/>
            <person name="Bocs S."/>
            <person name="Baudouin L."/>
        </authorList>
    </citation>
    <scope>NUCLEOTIDE SEQUENCE</scope>
    <source>
        <tissue evidence="2">Spear leaf of Hainan Tall coconut</tissue>
    </source>
</reference>
<reference evidence="2" key="1">
    <citation type="journal article" date="2017" name="Gigascience">
        <title>The genome draft of coconut (Cocos nucifera).</title>
        <authorList>
            <person name="Xiao Y."/>
            <person name="Xu P."/>
            <person name="Fan H."/>
            <person name="Baudouin L."/>
            <person name="Xia W."/>
            <person name="Bocs S."/>
            <person name="Xu J."/>
            <person name="Li Q."/>
            <person name="Guo A."/>
            <person name="Zhou L."/>
            <person name="Li J."/>
            <person name="Wu Y."/>
            <person name="Ma Z."/>
            <person name="Armero A."/>
            <person name="Issali A.E."/>
            <person name="Liu N."/>
            <person name="Peng M."/>
            <person name="Yang Y."/>
        </authorList>
    </citation>
    <scope>NUCLEOTIDE SEQUENCE</scope>
    <source>
        <tissue evidence="2">Spear leaf of Hainan Tall coconut</tissue>
    </source>
</reference>
<accession>A0A8K0I1G1</accession>
<dbReference type="AlphaFoldDB" id="A0A8K0I1G1"/>
<organism evidence="2 3">
    <name type="scientific">Cocos nucifera</name>
    <name type="common">Coconut palm</name>
    <dbReference type="NCBI Taxonomy" id="13894"/>
    <lineage>
        <taxon>Eukaryota</taxon>
        <taxon>Viridiplantae</taxon>
        <taxon>Streptophyta</taxon>
        <taxon>Embryophyta</taxon>
        <taxon>Tracheophyta</taxon>
        <taxon>Spermatophyta</taxon>
        <taxon>Magnoliopsida</taxon>
        <taxon>Liliopsida</taxon>
        <taxon>Arecaceae</taxon>
        <taxon>Arecoideae</taxon>
        <taxon>Cocoseae</taxon>
        <taxon>Attaleinae</taxon>
        <taxon>Cocos</taxon>
    </lineage>
</organism>
<gene>
    <name evidence="2" type="ORF">COCNU_03G000820</name>
</gene>
<feature type="region of interest" description="Disordered" evidence="1">
    <location>
        <begin position="93"/>
        <end position="120"/>
    </location>
</feature>
<evidence type="ECO:0000313" key="2">
    <source>
        <dbReference type="EMBL" id="KAG1333963.1"/>
    </source>
</evidence>
<dbReference type="EMBL" id="CM017874">
    <property type="protein sequence ID" value="KAG1333963.1"/>
    <property type="molecule type" value="Genomic_DNA"/>
</dbReference>
<feature type="compositionally biased region" description="Gly residues" evidence="1">
    <location>
        <begin position="232"/>
        <end position="243"/>
    </location>
</feature>
<dbReference type="Gene3D" id="3.40.50.720">
    <property type="entry name" value="NAD(P)-binding Rossmann-like Domain"/>
    <property type="match status" value="1"/>
</dbReference>
<dbReference type="Proteomes" id="UP000797356">
    <property type="component" value="Chromosome 3"/>
</dbReference>
<proteinExistence type="predicted"/>
<feature type="region of interest" description="Disordered" evidence="1">
    <location>
        <begin position="25"/>
        <end position="78"/>
    </location>
</feature>
<feature type="compositionally biased region" description="Basic and acidic residues" evidence="1">
    <location>
        <begin position="192"/>
        <end position="204"/>
    </location>
</feature>
<evidence type="ECO:0000256" key="1">
    <source>
        <dbReference type="SAM" id="MobiDB-lite"/>
    </source>
</evidence>
<feature type="compositionally biased region" description="Basic residues" evidence="1">
    <location>
        <begin position="57"/>
        <end position="78"/>
    </location>
</feature>
<comment type="caution">
    <text evidence="2">The sequence shown here is derived from an EMBL/GenBank/DDBJ whole genome shotgun (WGS) entry which is preliminary data.</text>
</comment>
<name>A0A8K0I1G1_COCNU</name>
<sequence>MAAPSDQTPLPLQGRVAIVTGGAGGIGSAVAPRLPRRPRRHRLRRRSDPGRKPCLCHQRHHRRNLRSPAGHRGRRRRLQCIPSQVLVRRRRACLRPRPSHPRHRRRRHRRRLPVDRRDQRRNVRLDVRHQLQGHIPLLPGGGEPAGARRRRADHHVLVVGGGVAAAGLPGLLRHQGCRGGDDEDSGEGAQGDGDHGQRGGPWVDRDADVLRGEVGGGCEEVHGGDTDAPAGAAGGRCSGGGVLGQRRRRVGERPGRPGQWRQCVSLMAADLGCVPSEP</sequence>